<organism evidence="2 3">
    <name type="scientific">Colletotrichum orchidophilum</name>
    <dbReference type="NCBI Taxonomy" id="1209926"/>
    <lineage>
        <taxon>Eukaryota</taxon>
        <taxon>Fungi</taxon>
        <taxon>Dikarya</taxon>
        <taxon>Ascomycota</taxon>
        <taxon>Pezizomycotina</taxon>
        <taxon>Sordariomycetes</taxon>
        <taxon>Hypocreomycetidae</taxon>
        <taxon>Glomerellales</taxon>
        <taxon>Glomerellaceae</taxon>
        <taxon>Colletotrichum</taxon>
    </lineage>
</organism>
<sequence length="71" mass="7580">MWSSELGLAMLLETQEDDIGRGSGAQAGKIPKLKQSEVVDALGERYISPRSGASRTDDQVRCRCATSPGVV</sequence>
<dbReference type="RefSeq" id="XP_022480634.1">
    <property type="nucleotide sequence ID" value="XM_022612873.1"/>
</dbReference>
<accession>A0A1G4BQA5</accession>
<comment type="caution">
    <text evidence="2">The sequence shown here is derived from an EMBL/GenBank/DDBJ whole genome shotgun (WGS) entry which is preliminary data.</text>
</comment>
<feature type="region of interest" description="Disordered" evidence="1">
    <location>
        <begin position="49"/>
        <end position="71"/>
    </location>
</feature>
<protein>
    <submittedName>
        <fullName evidence="2">Uncharacterized protein</fullName>
    </submittedName>
</protein>
<evidence type="ECO:0000313" key="3">
    <source>
        <dbReference type="Proteomes" id="UP000176998"/>
    </source>
</evidence>
<dbReference type="AlphaFoldDB" id="A0A1G4BQA5"/>
<dbReference type="GeneID" id="34554383"/>
<evidence type="ECO:0000256" key="1">
    <source>
        <dbReference type="SAM" id="MobiDB-lite"/>
    </source>
</evidence>
<proteinExistence type="predicted"/>
<keyword evidence="3" id="KW-1185">Reference proteome</keyword>
<reference evidence="2 3" key="1">
    <citation type="submission" date="2016-09" db="EMBL/GenBank/DDBJ databases">
        <authorList>
            <person name="Capua I."/>
            <person name="De Benedictis P."/>
            <person name="Joannis T."/>
            <person name="Lombin L.H."/>
            <person name="Cattoli G."/>
        </authorList>
    </citation>
    <scope>NUCLEOTIDE SEQUENCE [LARGE SCALE GENOMIC DNA]</scope>
    <source>
        <strain evidence="2 3">IMI 309357</strain>
    </source>
</reference>
<gene>
    <name evidence="2" type="ORF">CORC01_01217</name>
</gene>
<dbReference type="EMBL" id="MJBS01000006">
    <property type="protein sequence ID" value="OHF03498.1"/>
    <property type="molecule type" value="Genomic_DNA"/>
</dbReference>
<dbReference type="Proteomes" id="UP000176998">
    <property type="component" value="Unassembled WGS sequence"/>
</dbReference>
<evidence type="ECO:0000313" key="2">
    <source>
        <dbReference type="EMBL" id="OHF03498.1"/>
    </source>
</evidence>
<name>A0A1G4BQA5_9PEZI</name>